<dbReference type="GO" id="GO:0015086">
    <property type="term" value="F:cadmium ion transmembrane transporter activity"/>
    <property type="evidence" value="ECO:0007669"/>
    <property type="project" value="TreeGrafter"/>
</dbReference>
<evidence type="ECO:0000313" key="10">
    <source>
        <dbReference type="EMBL" id="QDU66007.1"/>
    </source>
</evidence>
<protein>
    <submittedName>
        <fullName evidence="10">Ferrous-iron efflux pump FieF</fullName>
    </submittedName>
</protein>
<dbReference type="GO" id="GO:0006882">
    <property type="term" value="P:intracellular zinc ion homeostasis"/>
    <property type="evidence" value="ECO:0007669"/>
    <property type="project" value="TreeGrafter"/>
</dbReference>
<dbReference type="PANTHER" id="PTHR43840:SF41">
    <property type="entry name" value="CATION-EFFLUX PUMP FIEF"/>
    <property type="match status" value="1"/>
</dbReference>
<evidence type="ECO:0000256" key="5">
    <source>
        <dbReference type="ARBA" id="ARBA00022989"/>
    </source>
</evidence>
<dbReference type="InterPro" id="IPR058533">
    <property type="entry name" value="Cation_efflux_TM"/>
</dbReference>
<keyword evidence="6 7" id="KW-0472">Membrane</keyword>
<evidence type="ECO:0000259" key="8">
    <source>
        <dbReference type="Pfam" id="PF01545"/>
    </source>
</evidence>
<evidence type="ECO:0000313" key="11">
    <source>
        <dbReference type="Proteomes" id="UP000316921"/>
    </source>
</evidence>
<dbReference type="NCBIfam" id="TIGR01297">
    <property type="entry name" value="CDF"/>
    <property type="match status" value="1"/>
</dbReference>
<reference evidence="10 11" key="1">
    <citation type="submission" date="2019-02" db="EMBL/GenBank/DDBJ databases">
        <title>Deep-cultivation of Planctomycetes and their phenomic and genomic characterization uncovers novel biology.</title>
        <authorList>
            <person name="Wiegand S."/>
            <person name="Jogler M."/>
            <person name="Boedeker C."/>
            <person name="Pinto D."/>
            <person name="Vollmers J."/>
            <person name="Rivas-Marin E."/>
            <person name="Kohn T."/>
            <person name="Peeters S.H."/>
            <person name="Heuer A."/>
            <person name="Rast P."/>
            <person name="Oberbeckmann S."/>
            <person name="Bunk B."/>
            <person name="Jeske O."/>
            <person name="Meyerdierks A."/>
            <person name="Storesund J.E."/>
            <person name="Kallscheuer N."/>
            <person name="Luecker S."/>
            <person name="Lage O.M."/>
            <person name="Pohl T."/>
            <person name="Merkel B.J."/>
            <person name="Hornburger P."/>
            <person name="Mueller R.-W."/>
            <person name="Bruemmer F."/>
            <person name="Labrenz M."/>
            <person name="Spormann A.M."/>
            <person name="Op den Camp H."/>
            <person name="Overmann J."/>
            <person name="Amann R."/>
            <person name="Jetten M.S.M."/>
            <person name="Mascher T."/>
            <person name="Medema M.H."/>
            <person name="Devos D.P."/>
            <person name="Kaster A.-K."/>
            <person name="Ovreas L."/>
            <person name="Rohde M."/>
            <person name="Galperin M.Y."/>
            <person name="Jogler C."/>
        </authorList>
    </citation>
    <scope>NUCLEOTIDE SEQUENCE [LARGE SCALE GENOMIC DNA]</scope>
    <source>
        <strain evidence="10 11">Pla133</strain>
    </source>
</reference>
<dbReference type="SUPFAM" id="SSF160240">
    <property type="entry name" value="Cation efflux protein cytoplasmic domain-like"/>
    <property type="match status" value="1"/>
</dbReference>
<keyword evidence="4 7" id="KW-0812">Transmembrane</keyword>
<feature type="transmembrane region" description="Helical" evidence="7">
    <location>
        <begin position="168"/>
        <end position="184"/>
    </location>
</feature>
<feature type="domain" description="Cation efflux protein cytoplasmic" evidence="9">
    <location>
        <begin position="225"/>
        <end position="301"/>
    </location>
</feature>
<keyword evidence="2" id="KW-0813">Transport</keyword>
<feature type="transmembrane region" description="Helical" evidence="7">
    <location>
        <begin position="196"/>
        <end position="213"/>
    </location>
</feature>
<feature type="domain" description="Cation efflux protein transmembrane" evidence="8">
    <location>
        <begin position="29"/>
        <end position="221"/>
    </location>
</feature>
<dbReference type="Pfam" id="PF01545">
    <property type="entry name" value="Cation_efflux"/>
    <property type="match status" value="1"/>
</dbReference>
<keyword evidence="5 7" id="KW-1133">Transmembrane helix</keyword>
<dbReference type="Pfam" id="PF16916">
    <property type="entry name" value="ZT_dimer"/>
    <property type="match status" value="1"/>
</dbReference>
<sequence>MTGAVLHPHRPGNAALARDAKLRTRAARASVTVASALVAAKLGAALITGSVSILASLVDSLADLAASALTLFSVRKAQRPPDADHRFGHGKAEALSSLVQATLIAGSAVFVVTEAWRSLSHPEPVVSTGLGLGVMVLSLVLTGALVLYQRHVVRETGSIAISGDLAHYVTDFLSAFAVMAALAVEHWTNTPWIDPVMGALVAIYLAATAWGVARRAVDELMDRELPDSDRSRIEDLVRSVPKVQGLHDLRTRAAGASMFIELHLELDPQMRLGEAHHVADEVIARVRSVYPSSDVLVHQDPADVDEHRLDDVVAHTENQSRAGVPDPAN</sequence>
<dbReference type="Gene3D" id="3.30.70.1350">
    <property type="entry name" value="Cation efflux protein, cytoplasmic domain"/>
    <property type="match status" value="1"/>
</dbReference>
<keyword evidence="11" id="KW-1185">Reference proteome</keyword>
<evidence type="ECO:0000256" key="2">
    <source>
        <dbReference type="ARBA" id="ARBA00022448"/>
    </source>
</evidence>
<comment type="subcellular location">
    <subcellularLocation>
        <location evidence="1">Cell membrane</location>
        <topology evidence="1">Multi-pass membrane protein</topology>
    </subcellularLocation>
</comment>
<dbReference type="RefSeq" id="WP_145063167.1">
    <property type="nucleotide sequence ID" value="NZ_CP036296.1"/>
</dbReference>
<name>A0A518BG98_9BACT</name>
<evidence type="ECO:0000256" key="6">
    <source>
        <dbReference type="ARBA" id="ARBA00023136"/>
    </source>
</evidence>
<dbReference type="InterPro" id="IPR027469">
    <property type="entry name" value="Cation_efflux_TMD_sf"/>
</dbReference>
<dbReference type="SUPFAM" id="SSF161111">
    <property type="entry name" value="Cation efflux protein transmembrane domain-like"/>
    <property type="match status" value="1"/>
</dbReference>
<dbReference type="KEGG" id="pbap:Pla133_10730"/>
<dbReference type="InterPro" id="IPR002524">
    <property type="entry name" value="Cation_efflux"/>
</dbReference>
<dbReference type="EMBL" id="CP036287">
    <property type="protein sequence ID" value="QDU66007.1"/>
    <property type="molecule type" value="Genomic_DNA"/>
</dbReference>
<dbReference type="Gene3D" id="1.20.1510.10">
    <property type="entry name" value="Cation efflux protein transmembrane domain"/>
    <property type="match status" value="1"/>
</dbReference>
<dbReference type="AlphaFoldDB" id="A0A518BG98"/>
<keyword evidence="3" id="KW-1003">Cell membrane</keyword>
<evidence type="ECO:0000256" key="1">
    <source>
        <dbReference type="ARBA" id="ARBA00004651"/>
    </source>
</evidence>
<feature type="transmembrane region" description="Helical" evidence="7">
    <location>
        <begin position="125"/>
        <end position="148"/>
    </location>
</feature>
<accession>A0A518BG98</accession>
<evidence type="ECO:0000256" key="3">
    <source>
        <dbReference type="ARBA" id="ARBA00022475"/>
    </source>
</evidence>
<dbReference type="InterPro" id="IPR027470">
    <property type="entry name" value="Cation_efflux_CTD"/>
</dbReference>
<dbReference type="InterPro" id="IPR050291">
    <property type="entry name" value="CDF_Transporter"/>
</dbReference>
<gene>
    <name evidence="10" type="primary">fieF</name>
    <name evidence="10" type="ORF">Pla133_10730</name>
</gene>
<dbReference type="FunFam" id="3.30.70.1350:FF:000002">
    <property type="entry name" value="Ferrous-iron efflux pump FieF"/>
    <property type="match status" value="1"/>
</dbReference>
<evidence type="ECO:0000256" key="7">
    <source>
        <dbReference type="SAM" id="Phobius"/>
    </source>
</evidence>
<dbReference type="Proteomes" id="UP000316921">
    <property type="component" value="Chromosome"/>
</dbReference>
<feature type="transmembrane region" description="Helical" evidence="7">
    <location>
        <begin position="26"/>
        <end position="47"/>
    </location>
</feature>
<evidence type="ECO:0000256" key="4">
    <source>
        <dbReference type="ARBA" id="ARBA00022692"/>
    </source>
</evidence>
<dbReference type="GO" id="GO:0015341">
    <property type="term" value="F:zinc efflux antiporter activity"/>
    <property type="evidence" value="ECO:0007669"/>
    <property type="project" value="TreeGrafter"/>
</dbReference>
<organism evidence="10 11">
    <name type="scientific">Engelhardtia mirabilis</name>
    <dbReference type="NCBI Taxonomy" id="2528011"/>
    <lineage>
        <taxon>Bacteria</taxon>
        <taxon>Pseudomonadati</taxon>
        <taxon>Planctomycetota</taxon>
        <taxon>Planctomycetia</taxon>
        <taxon>Planctomycetia incertae sedis</taxon>
        <taxon>Engelhardtia</taxon>
    </lineage>
</organism>
<proteinExistence type="predicted"/>
<dbReference type="InterPro" id="IPR036837">
    <property type="entry name" value="Cation_efflux_CTD_sf"/>
</dbReference>
<dbReference type="PANTHER" id="PTHR43840">
    <property type="entry name" value="MITOCHONDRIAL METAL TRANSPORTER 1-RELATED"/>
    <property type="match status" value="1"/>
</dbReference>
<evidence type="ECO:0000259" key="9">
    <source>
        <dbReference type="Pfam" id="PF16916"/>
    </source>
</evidence>
<dbReference type="GO" id="GO:0005886">
    <property type="term" value="C:plasma membrane"/>
    <property type="evidence" value="ECO:0007669"/>
    <property type="project" value="UniProtKB-SubCell"/>
</dbReference>
<dbReference type="GO" id="GO:0015093">
    <property type="term" value="F:ferrous iron transmembrane transporter activity"/>
    <property type="evidence" value="ECO:0007669"/>
    <property type="project" value="TreeGrafter"/>
</dbReference>